<evidence type="ECO:0000256" key="5">
    <source>
        <dbReference type="ARBA" id="ARBA00023157"/>
    </source>
</evidence>
<dbReference type="InterPro" id="IPR018114">
    <property type="entry name" value="TRYPSIN_HIS"/>
</dbReference>
<reference evidence="11" key="1">
    <citation type="submission" date="2019-10" db="EMBL/GenBank/DDBJ databases">
        <title>Bird 10,000 Genomes (B10K) Project - Family phase.</title>
        <authorList>
            <person name="Zhang G."/>
        </authorList>
    </citation>
    <scope>NUCLEOTIDE SEQUENCE</scope>
    <source>
        <strain evidence="11">B10K-DU-002-55</strain>
        <tissue evidence="11">Muscle</tissue>
    </source>
</reference>
<feature type="non-terminal residue" evidence="11">
    <location>
        <position position="1"/>
    </location>
</feature>
<dbReference type="PROSITE" id="PS00135">
    <property type="entry name" value="TRYPSIN_SER"/>
    <property type="match status" value="1"/>
</dbReference>
<feature type="domain" description="Peptidase S1" evidence="10">
    <location>
        <begin position="74"/>
        <end position="308"/>
    </location>
</feature>
<evidence type="ECO:0000256" key="6">
    <source>
        <dbReference type="ARBA" id="ARBA00023180"/>
    </source>
</evidence>
<evidence type="ECO:0000256" key="3">
    <source>
        <dbReference type="ARBA" id="ARBA00022801"/>
    </source>
</evidence>
<proteinExistence type="predicted"/>
<protein>
    <recommendedName>
        <fullName evidence="8">Serine protease 56</fullName>
    </recommendedName>
</protein>
<dbReference type="Gene3D" id="2.40.10.10">
    <property type="entry name" value="Trypsin-like serine proteases"/>
    <property type="match status" value="1"/>
</dbReference>
<keyword evidence="6" id="KW-0325">Glycoprotein</keyword>
<keyword evidence="4 9" id="KW-0720">Serine protease</keyword>
<dbReference type="FunFam" id="2.40.10.10:FF:000081">
    <property type="entry name" value="Serine protease 56"/>
    <property type="match status" value="1"/>
</dbReference>
<evidence type="ECO:0000313" key="12">
    <source>
        <dbReference type="Proteomes" id="UP000642973"/>
    </source>
</evidence>
<accession>A0A851CLN9</accession>
<keyword evidence="5" id="KW-1015">Disulfide bond</keyword>
<evidence type="ECO:0000256" key="8">
    <source>
        <dbReference type="ARBA" id="ARBA00073729"/>
    </source>
</evidence>
<dbReference type="PRINTS" id="PR00722">
    <property type="entry name" value="CHYMOTRYPSIN"/>
</dbReference>
<evidence type="ECO:0000313" key="11">
    <source>
        <dbReference type="EMBL" id="NWI57482.1"/>
    </source>
</evidence>
<evidence type="ECO:0000256" key="1">
    <source>
        <dbReference type="ARBA" id="ARBA00022670"/>
    </source>
</evidence>
<dbReference type="Proteomes" id="UP000642973">
    <property type="component" value="Unassembled WGS sequence"/>
</dbReference>
<dbReference type="PANTHER" id="PTHR24252">
    <property type="entry name" value="ACROSIN-RELATED"/>
    <property type="match status" value="1"/>
</dbReference>
<dbReference type="GO" id="GO:0006508">
    <property type="term" value="P:proteolysis"/>
    <property type="evidence" value="ECO:0007669"/>
    <property type="project" value="UniProtKB-KW"/>
</dbReference>
<dbReference type="GO" id="GO:0004252">
    <property type="term" value="F:serine-type endopeptidase activity"/>
    <property type="evidence" value="ECO:0007669"/>
    <property type="project" value="InterPro"/>
</dbReference>
<comment type="function">
    <text evidence="7">Serine protease required during eye development.</text>
</comment>
<dbReference type="InterPro" id="IPR009003">
    <property type="entry name" value="Peptidase_S1_PA"/>
</dbReference>
<dbReference type="InterPro" id="IPR043504">
    <property type="entry name" value="Peptidase_S1_PA_chymotrypsin"/>
</dbReference>
<dbReference type="PROSITE" id="PS00134">
    <property type="entry name" value="TRYPSIN_HIS"/>
    <property type="match status" value="1"/>
</dbReference>
<evidence type="ECO:0000256" key="4">
    <source>
        <dbReference type="ARBA" id="ARBA00022825"/>
    </source>
</evidence>
<dbReference type="GO" id="GO:0043010">
    <property type="term" value="P:camera-type eye development"/>
    <property type="evidence" value="ECO:0007669"/>
    <property type="project" value="UniProtKB-ARBA"/>
</dbReference>
<dbReference type="InterPro" id="IPR001314">
    <property type="entry name" value="Peptidase_S1A"/>
</dbReference>
<dbReference type="InterPro" id="IPR033116">
    <property type="entry name" value="TRYPSIN_SER"/>
</dbReference>
<dbReference type="InterPro" id="IPR001254">
    <property type="entry name" value="Trypsin_dom"/>
</dbReference>
<dbReference type="Pfam" id="PF00089">
    <property type="entry name" value="Trypsin"/>
    <property type="match status" value="1"/>
</dbReference>
<sequence length="548" mass="58469">ALSSRGTLVLEAALRSALLALERALSEQQRQWGACGLCAPCLFPPCANITGLCPRDCGHRGGPQANTTVPRGRIMGGSVAPRGAWPWLVSVRLHGELMCGGVLVGRSWVLTAAHCFGGNRNELAWTVVVGDHELGKPGVDERAVPVRRILPHPKFNPKTFHGDLALLELAVPLALSPTISPVCLPSGPTEPSPGTPCYIAGWGSLYEEGPVADVVMEAQVPLLSQETCRGALGKDLLTSAMFCAGYLSGGIDSCQGDSGGPLTCQDPTSHHFVLYGITSWGDGCGERGKPGVYTRVTAFTDWLSLQMDPAPGSREPSCFDLLALAQLPPEQQSPERARLCAFYTGSCRASQGRATCARLAEETCSARMRRCGSFVPTELHSYAQTLVDLLRQAGDFIQNQWGAKRLPPFAELFGAVGPQLQDWVEALRAMVGGSPLVPTPDREQLPGETQLFLQVSCPGLNESAMRVGAVRELYAWVLQVPETDLAMTFQEILVDLGSKNTKGLYRAQVRATVGGRPTTFTGLVGLESDSLARSMPGLVALALEALKT</sequence>
<keyword evidence="2" id="KW-0732">Signal</keyword>
<evidence type="ECO:0000256" key="9">
    <source>
        <dbReference type="RuleBase" id="RU363034"/>
    </source>
</evidence>
<gene>
    <name evidence="11" type="primary">Prss56</name>
    <name evidence="11" type="ORF">CALVIR_R04488</name>
</gene>
<organism evidence="11 12">
    <name type="scientific">Calyptomena viridis</name>
    <name type="common">Lesser green broadbill</name>
    <dbReference type="NCBI Taxonomy" id="135972"/>
    <lineage>
        <taxon>Eukaryota</taxon>
        <taxon>Metazoa</taxon>
        <taxon>Chordata</taxon>
        <taxon>Craniata</taxon>
        <taxon>Vertebrata</taxon>
        <taxon>Euteleostomi</taxon>
        <taxon>Archelosauria</taxon>
        <taxon>Archosauria</taxon>
        <taxon>Dinosauria</taxon>
        <taxon>Saurischia</taxon>
        <taxon>Theropoda</taxon>
        <taxon>Coelurosauria</taxon>
        <taxon>Aves</taxon>
        <taxon>Neognathae</taxon>
        <taxon>Neoaves</taxon>
        <taxon>Telluraves</taxon>
        <taxon>Australaves</taxon>
        <taxon>Passeriformes</taxon>
        <taxon>Eurylaimidae</taxon>
        <taxon>Calyptomena</taxon>
    </lineage>
</organism>
<evidence type="ECO:0000256" key="2">
    <source>
        <dbReference type="ARBA" id="ARBA00022729"/>
    </source>
</evidence>
<dbReference type="PANTHER" id="PTHR24252:SF10">
    <property type="entry name" value="SERINE PROTEASE 56"/>
    <property type="match status" value="1"/>
</dbReference>
<keyword evidence="12" id="KW-1185">Reference proteome</keyword>
<dbReference type="EMBL" id="WEIV01021572">
    <property type="protein sequence ID" value="NWI57482.1"/>
    <property type="molecule type" value="Genomic_DNA"/>
</dbReference>
<keyword evidence="1 9" id="KW-0645">Protease</keyword>
<dbReference type="CDD" id="cd00190">
    <property type="entry name" value="Tryp_SPc"/>
    <property type="match status" value="1"/>
</dbReference>
<dbReference type="SUPFAM" id="SSF50494">
    <property type="entry name" value="Trypsin-like serine proteases"/>
    <property type="match status" value="1"/>
</dbReference>
<evidence type="ECO:0000259" key="10">
    <source>
        <dbReference type="PROSITE" id="PS50240"/>
    </source>
</evidence>
<comment type="caution">
    <text evidence="11">The sequence shown here is derived from an EMBL/GenBank/DDBJ whole genome shotgun (WGS) entry which is preliminary data.</text>
</comment>
<dbReference type="AlphaFoldDB" id="A0A851CLN9"/>
<dbReference type="SMART" id="SM00020">
    <property type="entry name" value="Tryp_SPc"/>
    <property type="match status" value="1"/>
</dbReference>
<keyword evidence="3 9" id="KW-0378">Hydrolase</keyword>
<dbReference type="PROSITE" id="PS50240">
    <property type="entry name" value="TRYPSIN_DOM"/>
    <property type="match status" value="1"/>
</dbReference>
<evidence type="ECO:0000256" key="7">
    <source>
        <dbReference type="ARBA" id="ARBA00060315"/>
    </source>
</evidence>
<feature type="non-terminal residue" evidence="11">
    <location>
        <position position="548"/>
    </location>
</feature>
<name>A0A851CLN9_CALVR</name>